<organism evidence="1 2">
    <name type="scientific">Peronosclerospora sorghi</name>
    <dbReference type="NCBI Taxonomy" id="230839"/>
    <lineage>
        <taxon>Eukaryota</taxon>
        <taxon>Sar</taxon>
        <taxon>Stramenopiles</taxon>
        <taxon>Oomycota</taxon>
        <taxon>Peronosporomycetes</taxon>
        <taxon>Peronosporales</taxon>
        <taxon>Peronosporaceae</taxon>
        <taxon>Peronosclerospora</taxon>
    </lineage>
</organism>
<sequence>MASLYATCPHGVNAAFLCYLAVSDKKRKDNLTAEAERGTLKVKILRQDEQPASMPDAPPRPRPNRKHVPIFYQPQFRQPIQRGGSHNSKAGATPLISSRGGSEHCLFSSSMKESAATATSSVKNLSNQATRCNGKEGDNRPETNPLFPRNDSDGLDLFRGLLPSVITSGSEVTATVSYAGAPVDRTPALPSALHQLASSSASYPLAIDEFSTDSRLKVCTTSSDDSCVSSVLVSSASPTTTSMVEPDTSHDHDGAQDGLTNHRFSALQTAIDHARRASQQTDETCEFRSMNKSSCTFRNNEKPLMAARVEPLPEVSPSIMVENACTGGGISSSTFTRTHPDLHRQQLRTHQADKTAQDSIGALMHQSKTHASLNRPLSIDRVTGEDSGTSECMGLIASSAIVFAPEPTSDTEKAIDDLGPPPSEPPAFTIGNSLIGGGIELQPAVTNVNRNDFDWKLHPCASNS</sequence>
<evidence type="ECO:0000313" key="2">
    <source>
        <dbReference type="Proteomes" id="UP001163321"/>
    </source>
</evidence>
<proteinExistence type="predicted"/>
<keyword evidence="2" id="KW-1185">Reference proteome</keyword>
<dbReference type="Proteomes" id="UP001163321">
    <property type="component" value="Chromosome 3"/>
</dbReference>
<dbReference type="EMBL" id="CM047582">
    <property type="protein sequence ID" value="KAI9915739.1"/>
    <property type="molecule type" value="Genomic_DNA"/>
</dbReference>
<name>A0ACC0WCB8_9STRA</name>
<evidence type="ECO:0000313" key="1">
    <source>
        <dbReference type="EMBL" id="KAI9915739.1"/>
    </source>
</evidence>
<comment type="caution">
    <text evidence="1">The sequence shown here is derived from an EMBL/GenBank/DDBJ whole genome shotgun (WGS) entry which is preliminary data.</text>
</comment>
<gene>
    <name evidence="1" type="ORF">PsorP6_006870</name>
</gene>
<reference evidence="1 2" key="1">
    <citation type="journal article" date="2022" name="bioRxiv">
        <title>The genome of the oomycete Peronosclerospora sorghi, a cosmopolitan pathogen of maize and sorghum, is inflated with dispersed pseudogenes.</title>
        <authorList>
            <person name="Fletcher K."/>
            <person name="Martin F."/>
            <person name="Isakeit T."/>
            <person name="Cavanaugh K."/>
            <person name="Magill C."/>
            <person name="Michelmore R."/>
        </authorList>
    </citation>
    <scope>NUCLEOTIDE SEQUENCE [LARGE SCALE GENOMIC DNA]</scope>
    <source>
        <strain evidence="1">P6</strain>
    </source>
</reference>
<protein>
    <submittedName>
        <fullName evidence="1">Uncharacterized protein</fullName>
    </submittedName>
</protein>
<accession>A0ACC0WCB8</accession>